<feature type="binding site" evidence="6">
    <location>
        <position position="147"/>
    </location>
    <ligand>
        <name>S-adenosyl-L-methionine</name>
        <dbReference type="ChEBI" id="CHEBI:59789"/>
    </ligand>
</feature>
<name>A0A1H9BXU6_9LACT</name>
<sequence length="237" mass="26827">MNEEKFIQALAEKNIQLSEKQLQQFDRYFSLLVEWNQKINLTAITEHDEVYLKHFYDSLVPLWWVEIPEAAKVVDVGAGAGFPSIPIKIIRPDIQLTIIDSLNKRINFLNELVADLGLTGVEAVHARAEEAGQDQAYRGQYDLATARAVASLNILVELCLPFVKKGGHFIALKGQDAHNELIEAKRAITLLGGKFEAEFHETLPQEESYRAIIDIRKTLDTPNKYPRRPGKPNKQPL</sequence>
<dbReference type="PANTHER" id="PTHR31760:SF0">
    <property type="entry name" value="S-ADENOSYL-L-METHIONINE-DEPENDENT METHYLTRANSFERASES SUPERFAMILY PROTEIN"/>
    <property type="match status" value="1"/>
</dbReference>
<feature type="binding site" evidence="6">
    <location>
        <position position="77"/>
    </location>
    <ligand>
        <name>S-adenosyl-L-methionine</name>
        <dbReference type="ChEBI" id="CHEBI:59789"/>
    </ligand>
</feature>
<comment type="function">
    <text evidence="6">Specifically methylates the N7 position of a guanine in 16S rRNA.</text>
</comment>
<dbReference type="SUPFAM" id="SSF53335">
    <property type="entry name" value="S-adenosyl-L-methionine-dependent methyltransferases"/>
    <property type="match status" value="1"/>
</dbReference>
<keyword evidence="3 6" id="KW-0489">Methyltransferase</keyword>
<dbReference type="GO" id="GO:0005829">
    <property type="term" value="C:cytosol"/>
    <property type="evidence" value="ECO:0007669"/>
    <property type="project" value="TreeGrafter"/>
</dbReference>
<keyword evidence="1 6" id="KW-0963">Cytoplasm</keyword>
<dbReference type="RefSeq" id="WP_092570941.1">
    <property type="nucleotide sequence ID" value="NZ_CALUDV010000018.1"/>
</dbReference>
<dbReference type="STRING" id="89093.SAMN04488558_103143"/>
<dbReference type="HAMAP" id="MF_00074">
    <property type="entry name" value="16SrRNA_methyltr_G"/>
    <property type="match status" value="1"/>
</dbReference>
<evidence type="ECO:0000256" key="6">
    <source>
        <dbReference type="HAMAP-Rule" id="MF_00074"/>
    </source>
</evidence>
<dbReference type="Gene3D" id="3.40.50.150">
    <property type="entry name" value="Vaccinia Virus protein VP39"/>
    <property type="match status" value="1"/>
</dbReference>
<evidence type="ECO:0000256" key="1">
    <source>
        <dbReference type="ARBA" id="ARBA00022490"/>
    </source>
</evidence>
<accession>A0A1H9BXU6</accession>
<keyword evidence="2 6" id="KW-0698">rRNA processing</keyword>
<dbReference type="PIRSF" id="PIRSF003078">
    <property type="entry name" value="GidB"/>
    <property type="match status" value="1"/>
</dbReference>
<dbReference type="InterPro" id="IPR003682">
    <property type="entry name" value="rRNA_ssu_MeTfrase_G"/>
</dbReference>
<dbReference type="CDD" id="cd02440">
    <property type="entry name" value="AdoMet_MTases"/>
    <property type="match status" value="1"/>
</dbReference>
<proteinExistence type="inferred from homology"/>
<dbReference type="NCBIfam" id="TIGR00138">
    <property type="entry name" value="rsmG_gidB"/>
    <property type="match status" value="1"/>
</dbReference>
<keyword evidence="8" id="KW-1185">Reference proteome</keyword>
<reference evidence="7 8" key="1">
    <citation type="submission" date="2016-10" db="EMBL/GenBank/DDBJ databases">
        <authorList>
            <person name="de Groot N.N."/>
        </authorList>
    </citation>
    <scope>NUCLEOTIDE SEQUENCE [LARGE SCALE GENOMIC DNA]</scope>
    <source>
        <strain evidence="7 8">DSM 15695</strain>
    </source>
</reference>
<protein>
    <recommendedName>
        <fullName evidence="6">Ribosomal RNA small subunit methyltransferase G</fullName>
        <ecNumber evidence="6">2.1.1.-</ecNumber>
    </recommendedName>
    <alternativeName>
        <fullName evidence="6">16S rRNA 7-methylguanosine methyltransferase</fullName>
        <shortName evidence="6">16S rRNA m7G methyltransferase</shortName>
    </alternativeName>
</protein>
<evidence type="ECO:0000313" key="8">
    <source>
        <dbReference type="Proteomes" id="UP000198833"/>
    </source>
</evidence>
<dbReference type="EC" id="2.1.1.-" evidence="6"/>
<dbReference type="EMBL" id="FOEN01000003">
    <property type="protein sequence ID" value="SEP93805.1"/>
    <property type="molecule type" value="Genomic_DNA"/>
</dbReference>
<feature type="binding site" evidence="6">
    <location>
        <begin position="128"/>
        <end position="129"/>
    </location>
    <ligand>
        <name>S-adenosyl-L-methionine</name>
        <dbReference type="ChEBI" id="CHEBI:59789"/>
    </ligand>
</feature>
<organism evidence="7 8">
    <name type="scientific">Ignavigranum ruoffiae</name>
    <dbReference type="NCBI Taxonomy" id="89093"/>
    <lineage>
        <taxon>Bacteria</taxon>
        <taxon>Bacillati</taxon>
        <taxon>Bacillota</taxon>
        <taxon>Bacilli</taxon>
        <taxon>Lactobacillales</taxon>
        <taxon>Aerococcaceae</taxon>
        <taxon>Ignavigranum</taxon>
    </lineage>
</organism>
<comment type="similarity">
    <text evidence="6">Belongs to the methyltransferase superfamily. RNA methyltransferase RsmG family.</text>
</comment>
<keyword evidence="4 6" id="KW-0808">Transferase</keyword>
<comment type="subcellular location">
    <subcellularLocation>
        <location evidence="6">Cytoplasm</location>
    </subcellularLocation>
</comment>
<comment type="caution">
    <text evidence="6">Lacks conserved residue(s) required for the propagation of feature annotation.</text>
</comment>
<feature type="binding site" evidence="6">
    <location>
        <position position="82"/>
    </location>
    <ligand>
        <name>S-adenosyl-L-methionine</name>
        <dbReference type="ChEBI" id="CHEBI:59789"/>
    </ligand>
</feature>
<dbReference type="InterPro" id="IPR029063">
    <property type="entry name" value="SAM-dependent_MTases_sf"/>
</dbReference>
<dbReference type="PANTHER" id="PTHR31760">
    <property type="entry name" value="S-ADENOSYL-L-METHIONINE-DEPENDENT METHYLTRANSFERASES SUPERFAMILY PROTEIN"/>
    <property type="match status" value="1"/>
</dbReference>
<evidence type="ECO:0000256" key="4">
    <source>
        <dbReference type="ARBA" id="ARBA00022679"/>
    </source>
</evidence>
<gene>
    <name evidence="6" type="primary">rsmG</name>
    <name evidence="7" type="ORF">SAMN04488558_103143</name>
</gene>
<evidence type="ECO:0000256" key="5">
    <source>
        <dbReference type="ARBA" id="ARBA00022691"/>
    </source>
</evidence>
<dbReference type="Proteomes" id="UP000198833">
    <property type="component" value="Unassembled WGS sequence"/>
</dbReference>
<evidence type="ECO:0000256" key="3">
    <source>
        <dbReference type="ARBA" id="ARBA00022603"/>
    </source>
</evidence>
<keyword evidence="5 6" id="KW-0949">S-adenosyl-L-methionine</keyword>
<dbReference type="GO" id="GO:0070043">
    <property type="term" value="F:rRNA (guanine-N7-)-methyltransferase activity"/>
    <property type="evidence" value="ECO:0007669"/>
    <property type="project" value="UniProtKB-UniRule"/>
</dbReference>
<dbReference type="Pfam" id="PF02527">
    <property type="entry name" value="GidB"/>
    <property type="match status" value="1"/>
</dbReference>
<evidence type="ECO:0000313" key="7">
    <source>
        <dbReference type="EMBL" id="SEP93805.1"/>
    </source>
</evidence>
<evidence type="ECO:0000256" key="2">
    <source>
        <dbReference type="ARBA" id="ARBA00022552"/>
    </source>
</evidence>
<dbReference type="FunFam" id="3.40.50.150:FF:000041">
    <property type="entry name" value="Ribosomal RNA small subunit methyltransferase G"/>
    <property type="match status" value="1"/>
</dbReference>
<dbReference type="OrthoDB" id="9808773at2"/>
<dbReference type="AlphaFoldDB" id="A0A1H9BXU6"/>